<keyword evidence="3" id="KW-0812">Transmembrane</keyword>
<feature type="domain" description="AMP-binding enzyme C-terminal" evidence="5">
    <location>
        <begin position="422"/>
        <end position="497"/>
    </location>
</feature>
<dbReference type="AlphaFoldDB" id="A0A7Y6NT49"/>
<dbReference type="InterPro" id="IPR042099">
    <property type="entry name" value="ANL_N_sf"/>
</dbReference>
<protein>
    <submittedName>
        <fullName evidence="6">AMP-binding protein</fullName>
    </submittedName>
</protein>
<dbReference type="EMBL" id="JABWMJ010000018">
    <property type="protein sequence ID" value="NUZ08873.1"/>
    <property type="molecule type" value="Genomic_DNA"/>
</dbReference>
<dbReference type="InterPro" id="IPR025110">
    <property type="entry name" value="AMP-bd_C"/>
</dbReference>
<organism evidence="6 7">
    <name type="scientific">Piscinibacter koreensis</name>
    <dbReference type="NCBI Taxonomy" id="2742824"/>
    <lineage>
        <taxon>Bacteria</taxon>
        <taxon>Pseudomonadati</taxon>
        <taxon>Pseudomonadota</taxon>
        <taxon>Betaproteobacteria</taxon>
        <taxon>Burkholderiales</taxon>
        <taxon>Sphaerotilaceae</taxon>
        <taxon>Piscinibacter</taxon>
    </lineage>
</organism>
<sequence>MMKHNRPPNESLGFWLARHAQLTPRRVSIVYWTSAMECERWTFAELDVAARRLAGWLRANGVQRGDRVVFHDFNDVRFCITMFAAAYVGAIFVPLNFRLAVPELVQTLQDCQARVVVHGRAFEPALPALRQELPDVLTLLSDRESPGAFDAILEDAAGEEHGPADLSWDETAFLLYTSGSTGKPKGVRLSHGNLFWNTINTILIQGGMPDDRMLISAPLFHAAPVSSFLDAFLRGALIHLERSFQSERVLSRITAEKINMVAGVPAMYAMMAADPQFASADLASLRGIIVGGSPVAEALIETYRQRGVTVIQRYGLTEAAPLVTGLAPGSPRAKAATAGLPGMFLEMRIARPDAEGIGEIQARGANVMQGYWMREEDTRAAFEDDWLRTGDLGRIDAEGYLSVVGRCKDMIISGGENIYAAEVEARLAEAPGVLEAAVIGVPHVKWGETVWAMVAPKSGAQITGKQVLDHLQGRLARYKHPTRVIILDELPKNGAGKVDKLALRHRFQSEAGPAG</sequence>
<keyword evidence="3" id="KW-0472">Membrane</keyword>
<dbReference type="InterPro" id="IPR000873">
    <property type="entry name" value="AMP-dep_synth/lig_dom"/>
</dbReference>
<dbReference type="PANTHER" id="PTHR43201">
    <property type="entry name" value="ACYL-COA SYNTHETASE"/>
    <property type="match status" value="1"/>
</dbReference>
<evidence type="ECO:0000313" key="6">
    <source>
        <dbReference type="EMBL" id="NUZ08873.1"/>
    </source>
</evidence>
<reference evidence="6 7" key="1">
    <citation type="submission" date="2020-06" db="EMBL/GenBank/DDBJ databases">
        <title>Schlegella sp. ID0723 isolated from air conditioner.</title>
        <authorList>
            <person name="Kim D.Y."/>
            <person name="Kim D.-U."/>
        </authorList>
    </citation>
    <scope>NUCLEOTIDE SEQUENCE [LARGE SCALE GENOMIC DNA]</scope>
    <source>
        <strain evidence="6 7">ID0723</strain>
    </source>
</reference>
<keyword evidence="7" id="KW-1185">Reference proteome</keyword>
<evidence type="ECO:0000313" key="7">
    <source>
        <dbReference type="Proteomes" id="UP000529637"/>
    </source>
</evidence>
<evidence type="ECO:0000259" key="5">
    <source>
        <dbReference type="Pfam" id="PF13193"/>
    </source>
</evidence>
<gene>
    <name evidence="6" type="ORF">HQN59_24315</name>
</gene>
<dbReference type="RefSeq" id="WP_176071727.1">
    <property type="nucleotide sequence ID" value="NZ_JABWMJ010000018.1"/>
</dbReference>
<accession>A0A7Y6NT49</accession>
<dbReference type="InterPro" id="IPR020845">
    <property type="entry name" value="AMP-binding_CS"/>
</dbReference>
<comment type="caution">
    <text evidence="6">The sequence shown here is derived from an EMBL/GenBank/DDBJ whole genome shotgun (WGS) entry which is preliminary data.</text>
</comment>
<evidence type="ECO:0000256" key="1">
    <source>
        <dbReference type="ARBA" id="ARBA00006432"/>
    </source>
</evidence>
<evidence type="ECO:0000259" key="4">
    <source>
        <dbReference type="Pfam" id="PF00501"/>
    </source>
</evidence>
<dbReference type="PROSITE" id="PS00455">
    <property type="entry name" value="AMP_BINDING"/>
    <property type="match status" value="1"/>
</dbReference>
<dbReference type="GO" id="GO:0006631">
    <property type="term" value="P:fatty acid metabolic process"/>
    <property type="evidence" value="ECO:0007669"/>
    <property type="project" value="TreeGrafter"/>
</dbReference>
<dbReference type="Proteomes" id="UP000529637">
    <property type="component" value="Unassembled WGS sequence"/>
</dbReference>
<dbReference type="Gene3D" id="3.40.50.12780">
    <property type="entry name" value="N-terminal domain of ligase-like"/>
    <property type="match status" value="1"/>
</dbReference>
<dbReference type="SUPFAM" id="SSF56801">
    <property type="entry name" value="Acetyl-CoA synthetase-like"/>
    <property type="match status" value="1"/>
</dbReference>
<evidence type="ECO:0000256" key="3">
    <source>
        <dbReference type="SAM" id="Phobius"/>
    </source>
</evidence>
<dbReference type="FunFam" id="3.30.300.30:FF:000008">
    <property type="entry name" value="2,3-dihydroxybenzoate-AMP ligase"/>
    <property type="match status" value="1"/>
</dbReference>
<keyword evidence="2" id="KW-0436">Ligase</keyword>
<dbReference type="GO" id="GO:0031956">
    <property type="term" value="F:medium-chain fatty acid-CoA ligase activity"/>
    <property type="evidence" value="ECO:0007669"/>
    <property type="project" value="TreeGrafter"/>
</dbReference>
<dbReference type="Pfam" id="PF13193">
    <property type="entry name" value="AMP-binding_C"/>
    <property type="match status" value="1"/>
</dbReference>
<dbReference type="Gene3D" id="3.30.300.30">
    <property type="match status" value="1"/>
</dbReference>
<dbReference type="Pfam" id="PF00501">
    <property type="entry name" value="AMP-binding"/>
    <property type="match status" value="1"/>
</dbReference>
<dbReference type="InterPro" id="IPR045851">
    <property type="entry name" value="AMP-bd_C_sf"/>
</dbReference>
<feature type="domain" description="AMP-dependent synthetase/ligase" evidence="4">
    <location>
        <begin position="17"/>
        <end position="372"/>
    </location>
</feature>
<evidence type="ECO:0000256" key="2">
    <source>
        <dbReference type="ARBA" id="ARBA00022598"/>
    </source>
</evidence>
<feature type="transmembrane region" description="Helical" evidence="3">
    <location>
        <begin position="76"/>
        <end position="97"/>
    </location>
</feature>
<comment type="similarity">
    <text evidence="1">Belongs to the ATP-dependent AMP-binding enzyme family.</text>
</comment>
<keyword evidence="3" id="KW-1133">Transmembrane helix</keyword>
<proteinExistence type="inferred from homology"/>
<name>A0A7Y6NT49_9BURK</name>
<dbReference type="PANTHER" id="PTHR43201:SF5">
    <property type="entry name" value="MEDIUM-CHAIN ACYL-COA LIGASE ACSF2, MITOCHONDRIAL"/>
    <property type="match status" value="1"/>
</dbReference>